<gene>
    <name evidence="1" type="ORF">AAP_02379</name>
</gene>
<reference evidence="1 2" key="1">
    <citation type="journal article" date="2016" name="Genome Biol. Evol.">
        <title>Divergent and convergent evolution of fungal pathogenicity.</title>
        <authorList>
            <person name="Shang Y."/>
            <person name="Xiao G."/>
            <person name="Zheng P."/>
            <person name="Cen K."/>
            <person name="Zhan S."/>
            <person name="Wang C."/>
        </authorList>
    </citation>
    <scope>NUCLEOTIDE SEQUENCE [LARGE SCALE GENOMIC DNA]</scope>
    <source>
        <strain evidence="1 2">ARSEF 7405</strain>
    </source>
</reference>
<dbReference type="AlphaFoldDB" id="A0A168A804"/>
<dbReference type="VEuPathDB" id="FungiDB:AAP_02379"/>
<evidence type="ECO:0000313" key="1">
    <source>
        <dbReference type="EMBL" id="KZZ93587.1"/>
    </source>
</evidence>
<organism evidence="1 2">
    <name type="scientific">Ascosphaera apis ARSEF 7405</name>
    <dbReference type="NCBI Taxonomy" id="392613"/>
    <lineage>
        <taxon>Eukaryota</taxon>
        <taxon>Fungi</taxon>
        <taxon>Dikarya</taxon>
        <taxon>Ascomycota</taxon>
        <taxon>Pezizomycotina</taxon>
        <taxon>Eurotiomycetes</taxon>
        <taxon>Eurotiomycetidae</taxon>
        <taxon>Onygenales</taxon>
        <taxon>Ascosphaeraceae</taxon>
        <taxon>Ascosphaera</taxon>
    </lineage>
</organism>
<comment type="caution">
    <text evidence="1">The sequence shown here is derived from an EMBL/GenBank/DDBJ whole genome shotgun (WGS) entry which is preliminary data.</text>
</comment>
<proteinExistence type="predicted"/>
<dbReference type="EMBL" id="AZGZ01000008">
    <property type="protein sequence ID" value="KZZ93587.1"/>
    <property type="molecule type" value="Genomic_DNA"/>
</dbReference>
<keyword evidence="2" id="KW-1185">Reference proteome</keyword>
<dbReference type="Proteomes" id="UP000242877">
    <property type="component" value="Unassembled WGS sequence"/>
</dbReference>
<accession>A0A168A804</accession>
<sequence length="96" mass="10741">MERVTNDVAKVQLELEMLKDEIFAIVSPAAVDLSKRGAVRSALQRMRAGIHRAQIAVEGAPLSPQERLRYSQEHILYLRELVADATAAAERRFGKL</sequence>
<name>A0A168A804_9EURO</name>
<protein>
    <submittedName>
        <fullName evidence="1">Uncharacterized protein</fullName>
    </submittedName>
</protein>
<evidence type="ECO:0000313" key="2">
    <source>
        <dbReference type="Proteomes" id="UP000242877"/>
    </source>
</evidence>